<feature type="compositionally biased region" description="Basic and acidic residues" evidence="1">
    <location>
        <begin position="1"/>
        <end position="44"/>
    </location>
</feature>
<protein>
    <submittedName>
        <fullName evidence="2">Uncharacterized protein</fullName>
    </submittedName>
</protein>
<comment type="caution">
    <text evidence="2">The sequence shown here is derived from an EMBL/GenBank/DDBJ whole genome shotgun (WGS) entry which is preliminary data.</text>
</comment>
<keyword evidence="3" id="KW-1185">Reference proteome</keyword>
<evidence type="ECO:0000313" key="3">
    <source>
        <dbReference type="Proteomes" id="UP001311915"/>
    </source>
</evidence>
<name>A0AAV9LK35_9SOLN</name>
<dbReference type="AlphaFoldDB" id="A0AAV9LK35"/>
<feature type="region of interest" description="Disordered" evidence="1">
    <location>
        <begin position="1"/>
        <end position="66"/>
    </location>
</feature>
<evidence type="ECO:0000256" key="1">
    <source>
        <dbReference type="SAM" id="MobiDB-lite"/>
    </source>
</evidence>
<dbReference type="Proteomes" id="UP001311915">
    <property type="component" value="Unassembled WGS sequence"/>
</dbReference>
<feature type="compositionally biased region" description="Basic and acidic residues" evidence="1">
    <location>
        <begin position="52"/>
        <end position="66"/>
    </location>
</feature>
<dbReference type="EMBL" id="JAWPEI010000005">
    <property type="protein sequence ID" value="KAK4725823.1"/>
    <property type="molecule type" value="Genomic_DNA"/>
</dbReference>
<sequence>MGKMKETGEKAEGEGEAEEHINWAKEGYESAKNKAGETLEKAKESVASNLESAKEKVTGKKRDEEL</sequence>
<gene>
    <name evidence="2" type="ORF">R3W88_030740</name>
</gene>
<reference evidence="2 3" key="1">
    <citation type="submission" date="2023-10" db="EMBL/GenBank/DDBJ databases">
        <title>Genome-Wide Identification Analysis in wild type Solanum Pinnatisectum Reveals Some Genes Defensing Phytophthora Infestans.</title>
        <authorList>
            <person name="Sun C."/>
        </authorList>
    </citation>
    <scope>NUCLEOTIDE SEQUENCE [LARGE SCALE GENOMIC DNA]</scope>
    <source>
        <strain evidence="2">LQN</strain>
        <tissue evidence="2">Leaf</tissue>
    </source>
</reference>
<accession>A0AAV9LK35</accession>
<organism evidence="2 3">
    <name type="scientific">Solanum pinnatisectum</name>
    <name type="common">tansyleaf nightshade</name>
    <dbReference type="NCBI Taxonomy" id="50273"/>
    <lineage>
        <taxon>Eukaryota</taxon>
        <taxon>Viridiplantae</taxon>
        <taxon>Streptophyta</taxon>
        <taxon>Embryophyta</taxon>
        <taxon>Tracheophyta</taxon>
        <taxon>Spermatophyta</taxon>
        <taxon>Magnoliopsida</taxon>
        <taxon>eudicotyledons</taxon>
        <taxon>Gunneridae</taxon>
        <taxon>Pentapetalae</taxon>
        <taxon>asterids</taxon>
        <taxon>lamiids</taxon>
        <taxon>Solanales</taxon>
        <taxon>Solanaceae</taxon>
        <taxon>Solanoideae</taxon>
        <taxon>Solaneae</taxon>
        <taxon>Solanum</taxon>
    </lineage>
</organism>
<proteinExistence type="predicted"/>
<evidence type="ECO:0000313" key="2">
    <source>
        <dbReference type="EMBL" id="KAK4725823.1"/>
    </source>
</evidence>